<proteinExistence type="predicted"/>
<keyword evidence="2" id="KW-0472">Membrane</keyword>
<feature type="region of interest" description="Disordered" evidence="1">
    <location>
        <begin position="58"/>
        <end position="77"/>
    </location>
</feature>
<evidence type="ECO:0000256" key="1">
    <source>
        <dbReference type="SAM" id="MobiDB-lite"/>
    </source>
</evidence>
<feature type="region of interest" description="Disordered" evidence="1">
    <location>
        <begin position="84"/>
        <end position="106"/>
    </location>
</feature>
<keyword evidence="2" id="KW-1133">Transmembrane helix</keyword>
<comment type="caution">
    <text evidence="3">The sequence shown here is derived from an EMBL/GenBank/DDBJ whole genome shotgun (WGS) entry which is preliminary data.</text>
</comment>
<keyword evidence="2" id="KW-0812">Transmembrane</keyword>
<feature type="transmembrane region" description="Helical" evidence="2">
    <location>
        <begin position="6"/>
        <end position="33"/>
    </location>
</feature>
<accession>A0ABQ3WQA3</accession>
<name>A0ABQ3WQA3_9ACTN</name>
<gene>
    <name evidence="3" type="ORF">Aca07nite_56930</name>
</gene>
<protein>
    <submittedName>
        <fullName evidence="3">Uncharacterized protein</fullName>
    </submittedName>
</protein>
<dbReference type="RefSeq" id="WP_204298608.1">
    <property type="nucleotide sequence ID" value="NZ_BAAAGQ010000016.1"/>
</dbReference>
<evidence type="ECO:0000256" key="2">
    <source>
        <dbReference type="SAM" id="Phobius"/>
    </source>
</evidence>
<reference evidence="3" key="1">
    <citation type="submission" date="2021-01" db="EMBL/GenBank/DDBJ databases">
        <title>Whole genome shotgun sequence of Actinoplanes capillaceus NBRC 16408.</title>
        <authorList>
            <person name="Komaki H."/>
            <person name="Tamura T."/>
        </authorList>
    </citation>
    <scope>NUCLEOTIDE SEQUENCE [LARGE SCALE GENOMIC DNA]</scope>
    <source>
        <strain evidence="3">NBRC 16408</strain>
    </source>
</reference>
<evidence type="ECO:0000313" key="3">
    <source>
        <dbReference type="EMBL" id="GID48418.1"/>
    </source>
</evidence>
<dbReference type="EMBL" id="BOMF01000105">
    <property type="protein sequence ID" value="GID48418.1"/>
    <property type="molecule type" value="Genomic_DNA"/>
</dbReference>
<sequence length="134" mass="13611">MLDGKAAAGLALTNVPLLVVSVVALAGLLGIMLTPSWIWLGTRWYGYGAVWPVDTSGAGAQPADTGNSAAAGSPVRPAIHRTTAMTATSARTKIKPAGPRRPQESVLGIAGPEIGSKIPGRPPNVCATVASLQF</sequence>
<organism evidence="3">
    <name type="scientific">Actinoplanes campanulatus</name>
    <dbReference type="NCBI Taxonomy" id="113559"/>
    <lineage>
        <taxon>Bacteria</taxon>
        <taxon>Bacillati</taxon>
        <taxon>Actinomycetota</taxon>
        <taxon>Actinomycetes</taxon>
        <taxon>Micromonosporales</taxon>
        <taxon>Micromonosporaceae</taxon>
        <taxon>Actinoplanes</taxon>
    </lineage>
</organism>